<feature type="region of interest" description="Disordered" evidence="3">
    <location>
        <begin position="602"/>
        <end position="634"/>
    </location>
</feature>
<keyword evidence="1" id="KW-0378">Hydrolase</keyword>
<dbReference type="OrthoDB" id="9816564at2"/>
<dbReference type="STRING" id="596151.DesfrDRAFT_2510"/>
<dbReference type="PROSITE" id="PS00018">
    <property type="entry name" value="EF_HAND_1"/>
    <property type="match status" value="1"/>
</dbReference>
<accession>E1JY11</accession>
<reference evidence="6 7" key="1">
    <citation type="submission" date="2010-08" db="EMBL/GenBank/DDBJ databases">
        <title>The draft genome of Desulfovibrio fructosovorans JJ.</title>
        <authorList>
            <consortium name="US DOE Joint Genome Institute (JGI-PGF)"/>
            <person name="Lucas S."/>
            <person name="Copeland A."/>
            <person name="Lapidus A."/>
            <person name="Cheng J.-F."/>
            <person name="Bruce D."/>
            <person name="Goodwin L."/>
            <person name="Pitluck S."/>
            <person name="Land M.L."/>
            <person name="Hauser L."/>
            <person name="Chang Y.-J."/>
            <person name="Jeffries C."/>
            <person name="Wall J.D."/>
            <person name="Stahl D.A."/>
            <person name="Arkin A.P."/>
            <person name="Dehal P."/>
            <person name="Stolyar S.M."/>
            <person name="Hazen T.C."/>
            <person name="Woyke T.J."/>
        </authorList>
    </citation>
    <scope>NUCLEOTIDE SEQUENCE [LARGE SCALE GENOMIC DNA]</scope>
    <source>
        <strain evidence="6 7">JJ</strain>
    </source>
</reference>
<dbReference type="InterPro" id="IPR018247">
    <property type="entry name" value="EF_Hand_1_Ca_BS"/>
</dbReference>
<proteinExistence type="predicted"/>
<dbReference type="SUPFAM" id="SSF51445">
    <property type="entry name" value="(Trans)glycosidases"/>
    <property type="match status" value="1"/>
</dbReference>
<protein>
    <recommendedName>
        <fullName evidence="5">Glycoside hydrolase family 42 N-terminal domain-containing protein</fullName>
    </recommendedName>
</protein>
<dbReference type="Pfam" id="PF02449">
    <property type="entry name" value="Glyco_hydro_42"/>
    <property type="match status" value="1"/>
</dbReference>
<keyword evidence="7" id="KW-1185">Reference proteome</keyword>
<keyword evidence="2" id="KW-0326">Glycosidase</keyword>
<dbReference type="InterPro" id="IPR013529">
    <property type="entry name" value="Glyco_hydro_42_N"/>
</dbReference>
<name>E1JY11_SOLFR</name>
<evidence type="ECO:0000256" key="4">
    <source>
        <dbReference type="SAM" id="SignalP"/>
    </source>
</evidence>
<dbReference type="Proteomes" id="UP000006250">
    <property type="component" value="Unassembled WGS sequence"/>
</dbReference>
<dbReference type="GO" id="GO:0004565">
    <property type="term" value="F:beta-galactosidase activity"/>
    <property type="evidence" value="ECO:0007669"/>
    <property type="project" value="InterPro"/>
</dbReference>
<feature type="region of interest" description="Disordered" evidence="3">
    <location>
        <begin position="708"/>
        <end position="738"/>
    </location>
</feature>
<evidence type="ECO:0000256" key="1">
    <source>
        <dbReference type="ARBA" id="ARBA00022801"/>
    </source>
</evidence>
<dbReference type="AlphaFoldDB" id="E1JY11"/>
<feature type="domain" description="Glycoside hydrolase family 42 N-terminal" evidence="5">
    <location>
        <begin position="118"/>
        <end position="218"/>
    </location>
</feature>
<dbReference type="GO" id="GO:0005975">
    <property type="term" value="P:carbohydrate metabolic process"/>
    <property type="evidence" value="ECO:0007669"/>
    <property type="project" value="InterPro"/>
</dbReference>
<feature type="chain" id="PRO_5003148011" description="Glycoside hydrolase family 42 N-terminal domain-containing protein" evidence="4">
    <location>
        <begin position="29"/>
        <end position="772"/>
    </location>
</feature>
<evidence type="ECO:0000313" key="7">
    <source>
        <dbReference type="Proteomes" id="UP000006250"/>
    </source>
</evidence>
<feature type="region of interest" description="Disordered" evidence="3">
    <location>
        <begin position="657"/>
        <end position="684"/>
    </location>
</feature>
<feature type="compositionally biased region" description="Low complexity" evidence="3">
    <location>
        <begin position="709"/>
        <end position="718"/>
    </location>
</feature>
<feature type="compositionally biased region" description="Low complexity" evidence="3">
    <location>
        <begin position="605"/>
        <end position="614"/>
    </location>
</feature>
<dbReference type="eggNOG" id="COG1874">
    <property type="taxonomic scope" value="Bacteria"/>
</dbReference>
<dbReference type="RefSeq" id="WP_005994352.1">
    <property type="nucleotide sequence ID" value="NZ_AECZ01000016.1"/>
</dbReference>
<dbReference type="InterPro" id="IPR017853">
    <property type="entry name" value="GH"/>
</dbReference>
<evidence type="ECO:0000259" key="5">
    <source>
        <dbReference type="Pfam" id="PF02449"/>
    </source>
</evidence>
<evidence type="ECO:0000256" key="3">
    <source>
        <dbReference type="SAM" id="MobiDB-lite"/>
    </source>
</evidence>
<keyword evidence="4" id="KW-0732">Signal</keyword>
<sequence precursor="true">MRTRSFHFLLAVAALFCLIPAAPGAGFAAESVVRVVSGLPRLVVDGREAPASGFYEVYYYPSKGRPIPNQPDYRDPRWVAAMRRVVDRAVAQGVRVVMASIWWGDVDGAARRPAKPAKTYDFAPFDAFMDYARSRGVEVVVKTSVNHFLPRWWLAEQGFPDNAGYQKHSRCALCETDAYGTAFGNPSMGSLAVRRDYTPFLSALVARYRTHPALIGWAFGLGPTGEDAYGPNYIVVDAPGGGRGLGRKPMMFTDYSPDFTIRFRDWLKRKYGSEAALRRAWNDPGVSLARFRTPPPQEFVRDPAAFSREPFPDPAIDRGIDPATVLTAKGMDFYAFRVQARESDTAYYAGLIKKLDPRHVLLFNARARASARQQPDIDGIFFNPHPLFGRPLFHELNQFYTILHSVESIVRQGKLALVAAENSPLRTPANGRWETPEQINYITALGYSVKSLGGIMGYAVDLLDPGTTDHWLPTWFSNEAKAAERAIAAYKPVPGAGPCGPIRELRRQNRCDVGQAPPEGCGLIDLAYFNYCHTGGECDANHDGTVSPEELAACRGRSSPGLPAAPLLPPSGGGAGMSGAPAGKCGDGVCDDFERSKGVCPKDCGSSGQSSGGSAYAPASPMVPSGSGTGVSGAPSGKCGDGVCDDFERSKGVCPKDCGGSGQSSGGSAYAPRAPMTSSGGGAGMSGKCGDGVCDDFERSKGVCPKDCGSSGQSSGGSAYAPASPMVPSGSGTGVSGAPAGKCGDGVCDDFERSKGVCPKDCGSNATGTAAP</sequence>
<gene>
    <name evidence="6" type="ORF">DesfrDRAFT_2510</name>
</gene>
<dbReference type="EMBL" id="AECZ01000016">
    <property type="protein sequence ID" value="EFL50749.1"/>
    <property type="molecule type" value="Genomic_DNA"/>
</dbReference>
<comment type="caution">
    <text evidence="6">The sequence shown here is derived from an EMBL/GenBank/DDBJ whole genome shotgun (WGS) entry which is preliminary data.</text>
</comment>
<evidence type="ECO:0000256" key="2">
    <source>
        <dbReference type="ARBA" id="ARBA00023295"/>
    </source>
</evidence>
<feature type="signal peptide" evidence="4">
    <location>
        <begin position="1"/>
        <end position="28"/>
    </location>
</feature>
<organism evidence="6 7">
    <name type="scientific">Solidesulfovibrio fructosivorans JJ]</name>
    <dbReference type="NCBI Taxonomy" id="596151"/>
    <lineage>
        <taxon>Bacteria</taxon>
        <taxon>Pseudomonadati</taxon>
        <taxon>Thermodesulfobacteriota</taxon>
        <taxon>Desulfovibrionia</taxon>
        <taxon>Desulfovibrionales</taxon>
        <taxon>Desulfovibrionaceae</taxon>
        <taxon>Solidesulfovibrio</taxon>
    </lineage>
</organism>
<evidence type="ECO:0000313" key="6">
    <source>
        <dbReference type="EMBL" id="EFL50749.1"/>
    </source>
</evidence>
<dbReference type="Gene3D" id="3.20.20.80">
    <property type="entry name" value="Glycosidases"/>
    <property type="match status" value="1"/>
</dbReference>
<dbReference type="GO" id="GO:0009341">
    <property type="term" value="C:beta-galactosidase complex"/>
    <property type="evidence" value="ECO:0007669"/>
    <property type="project" value="InterPro"/>
</dbReference>